<keyword evidence="6" id="KW-1185">Reference proteome</keyword>
<dbReference type="HAMAP" id="MF_00272">
    <property type="entry name" value="GcvH"/>
    <property type="match status" value="1"/>
</dbReference>
<dbReference type="PROSITE" id="PS50968">
    <property type="entry name" value="BIOTINYL_LIPOYL"/>
    <property type="match status" value="1"/>
</dbReference>
<dbReference type="Proteomes" id="UP000664835">
    <property type="component" value="Unassembled WGS sequence"/>
</dbReference>
<dbReference type="PROSITE" id="PS00189">
    <property type="entry name" value="LIPOYL"/>
    <property type="match status" value="1"/>
</dbReference>
<comment type="function">
    <text evidence="3">The glycine cleavage system catalyzes the degradation of glycine. The H protein shuttles the methylamine group of glycine from the P protein to the T protein.</text>
</comment>
<dbReference type="InterPro" id="IPR002930">
    <property type="entry name" value="GCV_H"/>
</dbReference>
<dbReference type="Pfam" id="PF01597">
    <property type="entry name" value="GCV_H"/>
    <property type="match status" value="1"/>
</dbReference>
<dbReference type="InterPro" id="IPR033753">
    <property type="entry name" value="GCV_H/Fam206"/>
</dbReference>
<evidence type="ECO:0000259" key="4">
    <source>
        <dbReference type="PROSITE" id="PS50968"/>
    </source>
</evidence>
<proteinExistence type="inferred from homology"/>
<dbReference type="CDD" id="cd06848">
    <property type="entry name" value="GCS_H"/>
    <property type="match status" value="1"/>
</dbReference>
<accession>A0ABS3Q406</accession>
<protein>
    <recommendedName>
        <fullName evidence="3">Glycine cleavage system H protein</fullName>
    </recommendedName>
</protein>
<comment type="subunit">
    <text evidence="3">The glycine cleavage system is composed of four proteins: P, T, L and H.</text>
</comment>
<dbReference type="PANTHER" id="PTHR11715:SF3">
    <property type="entry name" value="GLYCINE CLEAVAGE SYSTEM H PROTEIN-RELATED"/>
    <property type="match status" value="1"/>
</dbReference>
<dbReference type="InterPro" id="IPR003016">
    <property type="entry name" value="2-oxoA_DH_lipoyl-BS"/>
</dbReference>
<dbReference type="InterPro" id="IPR011053">
    <property type="entry name" value="Single_hybrid_motif"/>
</dbReference>
<evidence type="ECO:0000313" key="5">
    <source>
        <dbReference type="EMBL" id="MBO1926898.1"/>
    </source>
</evidence>
<reference evidence="5 6" key="1">
    <citation type="submission" date="2021-03" db="EMBL/GenBank/DDBJ databases">
        <title>Thiomicrorhabdus sp.nov.,novel sulfur-oxidizing bacteria isolated from coastal sediment.</title>
        <authorList>
            <person name="Liu X."/>
        </authorList>
    </citation>
    <scope>NUCLEOTIDE SEQUENCE [LARGE SCALE GENOMIC DNA]</scope>
    <source>
        <strain evidence="5 6">6S2-11</strain>
    </source>
</reference>
<feature type="modified residue" description="N6-lipoyllysine" evidence="3">
    <location>
        <position position="65"/>
    </location>
</feature>
<organism evidence="5 6">
    <name type="scientific">Thiomicrorhabdus marina</name>
    <dbReference type="NCBI Taxonomy" id="2818442"/>
    <lineage>
        <taxon>Bacteria</taxon>
        <taxon>Pseudomonadati</taxon>
        <taxon>Pseudomonadota</taxon>
        <taxon>Gammaproteobacteria</taxon>
        <taxon>Thiotrichales</taxon>
        <taxon>Piscirickettsiaceae</taxon>
        <taxon>Thiomicrorhabdus</taxon>
    </lineage>
</organism>
<name>A0ABS3Q406_9GAMM</name>
<dbReference type="InterPro" id="IPR000089">
    <property type="entry name" value="Biotin_lipoyl"/>
</dbReference>
<dbReference type="PANTHER" id="PTHR11715">
    <property type="entry name" value="GLYCINE CLEAVAGE SYSTEM H PROTEIN"/>
    <property type="match status" value="1"/>
</dbReference>
<sequence length="129" mass="14225">MSVLPDHLKYADTHEWVYIDSDGLAVVGITDFAQESLGELMSVTPPELGTDISQGEEVMSVESVKSASDIFAPISGEIVAFNEELEDEPELINDEPYDGGWLFKIQPHDESELDSLMSAEDYQAQIDAE</sequence>
<dbReference type="Gene3D" id="2.40.50.100">
    <property type="match status" value="1"/>
</dbReference>
<keyword evidence="2 3" id="KW-0450">Lipoyl</keyword>
<comment type="caution">
    <text evidence="5">The sequence shown here is derived from an EMBL/GenBank/DDBJ whole genome shotgun (WGS) entry which is preliminary data.</text>
</comment>
<comment type="cofactor">
    <cofactor evidence="3">
        <name>(R)-lipoate</name>
        <dbReference type="ChEBI" id="CHEBI:83088"/>
    </cofactor>
    <text evidence="3">Binds 1 lipoyl cofactor covalently.</text>
</comment>
<evidence type="ECO:0000256" key="3">
    <source>
        <dbReference type="HAMAP-Rule" id="MF_00272"/>
    </source>
</evidence>
<gene>
    <name evidence="3 5" type="primary">gcvH</name>
    <name evidence="5" type="ORF">J3998_04855</name>
</gene>
<comment type="similarity">
    <text evidence="1 3">Belongs to the GcvH family.</text>
</comment>
<evidence type="ECO:0000313" key="6">
    <source>
        <dbReference type="Proteomes" id="UP000664835"/>
    </source>
</evidence>
<dbReference type="SUPFAM" id="SSF51230">
    <property type="entry name" value="Single hybrid motif"/>
    <property type="match status" value="1"/>
</dbReference>
<dbReference type="NCBIfam" id="NF002270">
    <property type="entry name" value="PRK01202.1"/>
    <property type="match status" value="1"/>
</dbReference>
<evidence type="ECO:0000256" key="1">
    <source>
        <dbReference type="ARBA" id="ARBA00009249"/>
    </source>
</evidence>
<feature type="domain" description="Lipoyl-binding" evidence="4">
    <location>
        <begin position="24"/>
        <end position="106"/>
    </location>
</feature>
<dbReference type="RefSeq" id="WP_208148346.1">
    <property type="nucleotide sequence ID" value="NZ_JAGETV010000006.1"/>
</dbReference>
<dbReference type="EMBL" id="JAGETV010000006">
    <property type="protein sequence ID" value="MBO1926898.1"/>
    <property type="molecule type" value="Genomic_DNA"/>
</dbReference>
<evidence type="ECO:0000256" key="2">
    <source>
        <dbReference type="ARBA" id="ARBA00022823"/>
    </source>
</evidence>
<dbReference type="NCBIfam" id="TIGR00527">
    <property type="entry name" value="gcvH"/>
    <property type="match status" value="1"/>
</dbReference>
<dbReference type="InterPro" id="IPR017453">
    <property type="entry name" value="GCV_H_sub"/>
</dbReference>